<evidence type="ECO:0000313" key="3">
    <source>
        <dbReference type="Proteomes" id="UP000468735"/>
    </source>
</evidence>
<protein>
    <recommendedName>
        <fullName evidence="4">Secreted protein</fullName>
    </recommendedName>
</protein>
<evidence type="ECO:0000256" key="1">
    <source>
        <dbReference type="SAM" id="SignalP"/>
    </source>
</evidence>
<dbReference type="RefSeq" id="WP_151565229.1">
    <property type="nucleotide sequence ID" value="NZ_WBMT01000015.1"/>
</dbReference>
<dbReference type="AlphaFoldDB" id="A0A6H9YPU7"/>
<feature type="signal peptide" evidence="1">
    <location>
        <begin position="1"/>
        <end position="32"/>
    </location>
</feature>
<accession>A0A6H9YPU7</accession>
<evidence type="ECO:0008006" key="4">
    <source>
        <dbReference type="Google" id="ProtNLM"/>
    </source>
</evidence>
<dbReference type="OrthoDB" id="9861519at2"/>
<evidence type="ECO:0000313" key="2">
    <source>
        <dbReference type="EMBL" id="KAB2344861.1"/>
    </source>
</evidence>
<feature type="chain" id="PRO_5026130883" description="Secreted protein" evidence="1">
    <location>
        <begin position="33"/>
        <end position="160"/>
    </location>
</feature>
<dbReference type="Proteomes" id="UP000468735">
    <property type="component" value="Unassembled WGS sequence"/>
</dbReference>
<keyword evidence="1" id="KW-0732">Signal</keyword>
<name>A0A6H9YPU7_9ACTN</name>
<reference evidence="2 3" key="1">
    <citation type="submission" date="2019-09" db="EMBL/GenBank/DDBJ databases">
        <title>Actinomadura physcomitrii sp. nov., a novel actinomycete isolated from moss [Physcomitrium sphaericum (Ludw) Fuernr].</title>
        <authorList>
            <person name="Zhuang X."/>
            <person name="Liu C."/>
        </authorList>
    </citation>
    <scope>NUCLEOTIDE SEQUENCE [LARGE SCALE GENOMIC DNA]</scope>
    <source>
        <strain evidence="2 3">HMC1</strain>
    </source>
</reference>
<gene>
    <name evidence="2" type="ORF">F8566_30175</name>
</gene>
<proteinExistence type="predicted"/>
<keyword evidence="3" id="KW-1185">Reference proteome</keyword>
<dbReference type="EMBL" id="WBMT01000015">
    <property type="protein sequence ID" value="KAB2344861.1"/>
    <property type="molecule type" value="Genomic_DNA"/>
</dbReference>
<comment type="caution">
    <text evidence="2">The sequence shown here is derived from an EMBL/GenBank/DDBJ whole genome shotgun (WGS) entry which is preliminary data.</text>
</comment>
<organism evidence="2 3">
    <name type="scientific">Actinomadura rudentiformis</name>
    <dbReference type="NCBI Taxonomy" id="359158"/>
    <lineage>
        <taxon>Bacteria</taxon>
        <taxon>Bacillati</taxon>
        <taxon>Actinomycetota</taxon>
        <taxon>Actinomycetes</taxon>
        <taxon>Streptosporangiales</taxon>
        <taxon>Thermomonosporaceae</taxon>
        <taxon>Actinomadura</taxon>
    </lineage>
</organism>
<sequence>MRTSTVSRIRTLSLAAVAATAVTASLAMPASAASSDVGVAAAPKKKLLFTNKHYDADFWLGPCKAVAWHRNITSIPGGERWSYMTTYTQLYKGPKKDCTVKVQLRARARSDKKIHNFSAKKKGGTATVQLTGKRCWSLHTIYYKGYSYTVKLTADAGFKC</sequence>